<comment type="similarity">
    <text evidence="1">Belongs to the protein kinase superfamily. ADCK protein kinase family.</text>
</comment>
<keyword evidence="2" id="KW-0472">Membrane</keyword>
<dbReference type="HOGENOM" id="CLU_006533_0_2_7"/>
<dbReference type="Proteomes" id="UP000008080">
    <property type="component" value="Chromosome"/>
</dbReference>
<proteinExistence type="inferred from homology"/>
<dbReference type="CDD" id="cd05121">
    <property type="entry name" value="ABC1_ADCK3-like"/>
    <property type="match status" value="1"/>
</dbReference>
<dbReference type="GO" id="GO:0005524">
    <property type="term" value="F:ATP binding"/>
    <property type="evidence" value="ECO:0007669"/>
    <property type="project" value="InterPro"/>
</dbReference>
<evidence type="ECO:0000259" key="3">
    <source>
        <dbReference type="PROSITE" id="PS50011"/>
    </source>
</evidence>
<name>Q6MQN8_BDEBA</name>
<evidence type="ECO:0000313" key="4">
    <source>
        <dbReference type="EMBL" id="CAE78409.1"/>
    </source>
</evidence>
<accession>Q6MQN8</accession>
<dbReference type="InterPro" id="IPR000719">
    <property type="entry name" value="Prot_kinase_dom"/>
</dbReference>
<organism evidence="4 5">
    <name type="scientific">Bdellovibrio bacteriovorus (strain ATCC 15356 / DSM 50701 / NCIMB 9529 / HD100)</name>
    <dbReference type="NCBI Taxonomy" id="264462"/>
    <lineage>
        <taxon>Bacteria</taxon>
        <taxon>Pseudomonadati</taxon>
        <taxon>Bdellovibrionota</taxon>
        <taxon>Bdellovibrionia</taxon>
        <taxon>Bdellovibrionales</taxon>
        <taxon>Pseudobdellovibrionaceae</taxon>
        <taxon>Bdellovibrio</taxon>
    </lineage>
</organism>
<dbReference type="PANTHER" id="PTHR10566">
    <property type="entry name" value="CHAPERONE-ACTIVITY OF BC1 COMPLEX CABC1 -RELATED"/>
    <property type="match status" value="1"/>
</dbReference>
<reference evidence="4 5" key="1">
    <citation type="journal article" date="2004" name="Science">
        <title>A predator unmasked: life cycle of Bdellovibrio bacteriovorus from a genomic perspective.</title>
        <authorList>
            <person name="Rendulic S."/>
            <person name="Jagtap P."/>
            <person name="Rosinus A."/>
            <person name="Eppinger M."/>
            <person name="Baar C."/>
            <person name="Lanz C."/>
            <person name="Keller H."/>
            <person name="Lambert C."/>
            <person name="Evans K.J."/>
            <person name="Goesmann A."/>
            <person name="Meyer F."/>
            <person name="Sockett R.E."/>
            <person name="Schuster S.C."/>
        </authorList>
    </citation>
    <scope>NUCLEOTIDE SEQUENCE [LARGE SCALE GENOMIC DNA]</scope>
    <source>
        <strain evidence="5">ATCC 15356 / DSM 50701 / NCIMB 9529 / HD100</strain>
    </source>
</reference>
<dbReference type="InterPro" id="IPR050154">
    <property type="entry name" value="UbiB_kinase"/>
</dbReference>
<dbReference type="EMBL" id="BX842647">
    <property type="protein sequence ID" value="CAE78409.1"/>
    <property type="molecule type" value="Genomic_DNA"/>
</dbReference>
<keyword evidence="5" id="KW-1185">Reference proteome</keyword>
<evidence type="ECO:0000256" key="1">
    <source>
        <dbReference type="ARBA" id="ARBA00009670"/>
    </source>
</evidence>
<keyword evidence="4" id="KW-0830">Ubiquinone</keyword>
<gene>
    <name evidence="4" type="primary">aarF</name>
    <name evidence="4" type="ordered locus">Bd0422</name>
</gene>
<dbReference type="AlphaFoldDB" id="Q6MQN8"/>
<dbReference type="InterPro" id="IPR011009">
    <property type="entry name" value="Kinase-like_dom_sf"/>
</dbReference>
<sequence length="510" mass="57919">MNASSDVEQLSTPERMRMSFEELGPTFVKLGQLLATRPDLVPDEYVTEFEKLHDRVQPLSFETVETVLREEFGNSLYQKFESIEQEPLGSASIAQVHRARLSTGESVVIKVQRPGIIQTINDDLNVLYLLAELLVTYIPETRTYNPVGIVDEYFRTLELETNFVVEANNIRRFQENFSEDENVKIPKVYLDLTTERVLVMEALPGVPLSQEASLQQPGIDPEEVIRRGLKAYLKMVFQDGLFHGDLHAGNFFVLPENRIGLIDFGVVGRLNTRTQASIANMLLALSREDYERLAYEYVDLAPFTDRVNIDIFAKDLRELIAPYFGLTLKNVNLGKVLMRSSGIAARHHIQVPTDLMLFFKSIVSIEGMGRKIHKDFDFLQYSLEFAGDLAKTHFGPERILNDMSQMARESKTFLNALPRQLNFFLRKVNSPDHAFKLNVTEIKELKRSVESSSNLLFLGVIIAALIMSASFVYVHETVSHIAGMPTISFIGYIIAGFLGMFAFLNYIRKP</sequence>
<dbReference type="STRING" id="264462.Bd0422"/>
<dbReference type="SUPFAM" id="SSF56112">
    <property type="entry name" value="Protein kinase-like (PK-like)"/>
    <property type="match status" value="1"/>
</dbReference>
<keyword evidence="2" id="KW-1133">Transmembrane helix</keyword>
<evidence type="ECO:0000256" key="2">
    <source>
        <dbReference type="SAM" id="Phobius"/>
    </source>
</evidence>
<dbReference type="Pfam" id="PF03109">
    <property type="entry name" value="ABC1"/>
    <property type="match status" value="1"/>
</dbReference>
<dbReference type="InterPro" id="IPR004147">
    <property type="entry name" value="ABC1_dom"/>
</dbReference>
<dbReference type="Gene3D" id="1.10.510.10">
    <property type="entry name" value="Transferase(Phosphotransferase) domain 1"/>
    <property type="match status" value="1"/>
</dbReference>
<keyword evidence="2" id="KW-0812">Transmembrane</keyword>
<feature type="transmembrane region" description="Helical" evidence="2">
    <location>
        <begin position="455"/>
        <end position="474"/>
    </location>
</feature>
<feature type="transmembrane region" description="Helical" evidence="2">
    <location>
        <begin position="486"/>
        <end position="507"/>
    </location>
</feature>
<protein>
    <submittedName>
        <fullName evidence="4">Gene product involved in ubiquinone production</fullName>
    </submittedName>
</protein>
<dbReference type="PANTHER" id="PTHR10566:SF113">
    <property type="entry name" value="PROTEIN ACTIVITY OF BC1 COMPLEX KINASE 7, CHLOROPLASTIC"/>
    <property type="match status" value="1"/>
</dbReference>
<dbReference type="GO" id="GO:0004672">
    <property type="term" value="F:protein kinase activity"/>
    <property type="evidence" value="ECO:0007669"/>
    <property type="project" value="InterPro"/>
</dbReference>
<dbReference type="PROSITE" id="PS50011">
    <property type="entry name" value="PROTEIN_KINASE_DOM"/>
    <property type="match status" value="1"/>
</dbReference>
<feature type="domain" description="Protein kinase" evidence="3">
    <location>
        <begin position="82"/>
        <end position="458"/>
    </location>
</feature>
<dbReference type="eggNOG" id="COG0661">
    <property type="taxonomic scope" value="Bacteria"/>
</dbReference>
<evidence type="ECO:0000313" key="5">
    <source>
        <dbReference type="Proteomes" id="UP000008080"/>
    </source>
</evidence>
<dbReference type="KEGG" id="bba:Bd0422"/>